<evidence type="ECO:0000256" key="5">
    <source>
        <dbReference type="ARBA" id="ARBA00022547"/>
    </source>
</evidence>
<evidence type="ECO:0000256" key="9">
    <source>
        <dbReference type="ARBA" id="ARBA00023065"/>
    </source>
</evidence>
<keyword evidence="10 12" id="KW-0496">Mitochondrion</keyword>
<comment type="subunit">
    <text evidence="3">F-type ATPases have 2 components, CF(1) - the catalytic core - and CF(0) - the membrane proton channel.</text>
</comment>
<keyword evidence="11 13" id="KW-0472">Membrane</keyword>
<name>A0A6M4SRK1_9CRUS</name>
<dbReference type="GO" id="GO:0015078">
    <property type="term" value="F:proton transmembrane transporter activity"/>
    <property type="evidence" value="ECO:0007669"/>
    <property type="project" value="InterPro"/>
</dbReference>
<keyword evidence="9 12" id="KW-0406">Ion transport</keyword>
<dbReference type="GO" id="GO:0045259">
    <property type="term" value="C:proton-transporting ATP synthase complex"/>
    <property type="evidence" value="ECO:0007669"/>
    <property type="project" value="UniProtKB-KW"/>
</dbReference>
<keyword evidence="6 12" id="KW-0812">Transmembrane</keyword>
<evidence type="ECO:0000256" key="11">
    <source>
        <dbReference type="ARBA" id="ARBA00023136"/>
    </source>
</evidence>
<dbReference type="EMBL" id="MN625703">
    <property type="protein sequence ID" value="QJS52217.1"/>
    <property type="molecule type" value="Genomic_DNA"/>
</dbReference>
<gene>
    <name evidence="14" type="primary">ATP8</name>
</gene>
<comment type="similarity">
    <text evidence="2 12">Belongs to the ATPase protein 8 family.</text>
</comment>
<evidence type="ECO:0000256" key="12">
    <source>
        <dbReference type="RuleBase" id="RU003661"/>
    </source>
</evidence>
<evidence type="ECO:0000313" key="14">
    <source>
        <dbReference type="EMBL" id="QJS52217.1"/>
    </source>
</evidence>
<evidence type="ECO:0000256" key="6">
    <source>
        <dbReference type="ARBA" id="ARBA00022692"/>
    </source>
</evidence>
<dbReference type="Pfam" id="PF00895">
    <property type="entry name" value="ATP-synt_8"/>
    <property type="match status" value="1"/>
</dbReference>
<organism evidence="14">
    <name type="scientific">Gondwanalimnadia sp. MT-2020</name>
    <dbReference type="NCBI Taxonomy" id="2731355"/>
    <lineage>
        <taxon>Eukaryota</taxon>
        <taxon>Metazoa</taxon>
        <taxon>Ecdysozoa</taxon>
        <taxon>Arthropoda</taxon>
        <taxon>Crustacea</taxon>
        <taxon>Branchiopoda</taxon>
        <taxon>Diplostraca</taxon>
        <taxon>Spinicaudata</taxon>
        <taxon>Limnadiidae</taxon>
        <taxon>Gondwanalimnadia</taxon>
    </lineage>
</organism>
<dbReference type="GO" id="GO:0031966">
    <property type="term" value="C:mitochondrial membrane"/>
    <property type="evidence" value="ECO:0007669"/>
    <property type="project" value="UniProtKB-SubCell"/>
</dbReference>
<evidence type="ECO:0000256" key="1">
    <source>
        <dbReference type="ARBA" id="ARBA00004304"/>
    </source>
</evidence>
<evidence type="ECO:0000256" key="8">
    <source>
        <dbReference type="ARBA" id="ARBA00022989"/>
    </source>
</evidence>
<keyword evidence="4 12" id="KW-0813">Transport</keyword>
<evidence type="ECO:0000256" key="7">
    <source>
        <dbReference type="ARBA" id="ARBA00022781"/>
    </source>
</evidence>
<geneLocation type="mitochondrion" evidence="14"/>
<keyword evidence="7 12" id="KW-0375">Hydrogen ion transport</keyword>
<sequence length="52" mass="6285">MPQMGPMSWLFLFFFTSLVYMIFFISIYFISRPEFTPSSTLKLSSNNFLWSW</sequence>
<dbReference type="AlphaFoldDB" id="A0A6M4SRK1"/>
<reference evidence="14" key="1">
    <citation type="journal article" date="2020" name="Mitochondrial DNA Part B Resour">
        <title>The complete mitogenome of an undescribed clam shrimp of the genus Gondwanalimnadia (Branchiopoda: Spinicaudata), from a temporary wetland in Central District, Botswana.</title>
        <authorList>
            <person name="Tladi M."/>
            <person name="Dalu T."/>
            <person name="Rogers D.C."/>
            <person name="Nyamukondiwa C."/>
            <person name="Emami-Khoyi A."/>
            <person name="Oliver J.C."/>
            <person name="Teske P.R."/>
            <person name="Wasserman R.J."/>
        </authorList>
    </citation>
    <scope>NUCLEOTIDE SEQUENCE</scope>
</reference>
<protein>
    <recommendedName>
        <fullName evidence="12">ATP synthase complex subunit 8</fullName>
    </recommendedName>
</protein>
<evidence type="ECO:0000256" key="13">
    <source>
        <dbReference type="SAM" id="Phobius"/>
    </source>
</evidence>
<feature type="transmembrane region" description="Helical" evidence="13">
    <location>
        <begin position="6"/>
        <end position="30"/>
    </location>
</feature>
<keyword evidence="5 12" id="KW-0138">CF(0)</keyword>
<evidence type="ECO:0000256" key="4">
    <source>
        <dbReference type="ARBA" id="ARBA00022448"/>
    </source>
</evidence>
<proteinExistence type="inferred from homology"/>
<comment type="subcellular location">
    <subcellularLocation>
        <location evidence="1 12">Mitochondrion membrane</location>
        <topology evidence="1 12">Single-pass membrane protein</topology>
    </subcellularLocation>
</comment>
<evidence type="ECO:0000256" key="10">
    <source>
        <dbReference type="ARBA" id="ARBA00023128"/>
    </source>
</evidence>
<dbReference type="GO" id="GO:0015986">
    <property type="term" value="P:proton motive force-driven ATP synthesis"/>
    <property type="evidence" value="ECO:0007669"/>
    <property type="project" value="InterPro"/>
</dbReference>
<keyword evidence="8 13" id="KW-1133">Transmembrane helix</keyword>
<accession>A0A6M4SRK1</accession>
<evidence type="ECO:0000256" key="2">
    <source>
        <dbReference type="ARBA" id="ARBA00008892"/>
    </source>
</evidence>
<evidence type="ECO:0000256" key="3">
    <source>
        <dbReference type="ARBA" id="ARBA00011291"/>
    </source>
</evidence>
<dbReference type="InterPro" id="IPR001421">
    <property type="entry name" value="ATP8_metazoa"/>
</dbReference>